<dbReference type="EMBL" id="ML996569">
    <property type="protein sequence ID" value="KAF2759694.1"/>
    <property type="molecule type" value="Genomic_DNA"/>
</dbReference>
<dbReference type="AlphaFoldDB" id="A0A6A6WCB8"/>
<dbReference type="Proteomes" id="UP000799437">
    <property type="component" value="Unassembled WGS sequence"/>
</dbReference>
<dbReference type="Gene3D" id="3.30.710.10">
    <property type="entry name" value="Potassium Channel Kv1.1, Chain A"/>
    <property type="match status" value="1"/>
</dbReference>
<evidence type="ECO:0000313" key="2">
    <source>
        <dbReference type="EMBL" id="KAF2759694.1"/>
    </source>
</evidence>
<evidence type="ECO:0000256" key="1">
    <source>
        <dbReference type="SAM" id="MobiDB-lite"/>
    </source>
</evidence>
<evidence type="ECO:0000313" key="3">
    <source>
        <dbReference type="Proteomes" id="UP000799437"/>
    </source>
</evidence>
<dbReference type="InterPro" id="IPR011333">
    <property type="entry name" value="SKP1/BTB/POZ_sf"/>
</dbReference>
<protein>
    <recommendedName>
        <fullName evidence="4">BTB domain-containing protein</fullName>
    </recommendedName>
</protein>
<dbReference type="GeneID" id="54489920"/>
<keyword evidence="3" id="KW-1185">Reference proteome</keyword>
<organism evidence="2 3">
    <name type="scientific">Pseudovirgaria hyperparasitica</name>
    <dbReference type="NCBI Taxonomy" id="470096"/>
    <lineage>
        <taxon>Eukaryota</taxon>
        <taxon>Fungi</taxon>
        <taxon>Dikarya</taxon>
        <taxon>Ascomycota</taxon>
        <taxon>Pezizomycotina</taxon>
        <taxon>Dothideomycetes</taxon>
        <taxon>Dothideomycetes incertae sedis</taxon>
        <taxon>Acrospermales</taxon>
        <taxon>Acrospermaceae</taxon>
        <taxon>Pseudovirgaria</taxon>
    </lineage>
</organism>
<name>A0A6A6WCB8_9PEZI</name>
<evidence type="ECO:0008006" key="4">
    <source>
        <dbReference type="Google" id="ProtNLM"/>
    </source>
</evidence>
<feature type="region of interest" description="Disordered" evidence="1">
    <location>
        <begin position="241"/>
        <end position="314"/>
    </location>
</feature>
<accession>A0A6A6WCB8</accession>
<reference evidence="2" key="1">
    <citation type="journal article" date="2020" name="Stud. Mycol.">
        <title>101 Dothideomycetes genomes: a test case for predicting lifestyles and emergence of pathogens.</title>
        <authorList>
            <person name="Haridas S."/>
            <person name="Albert R."/>
            <person name="Binder M."/>
            <person name="Bloem J."/>
            <person name="Labutti K."/>
            <person name="Salamov A."/>
            <person name="Andreopoulos B."/>
            <person name="Baker S."/>
            <person name="Barry K."/>
            <person name="Bills G."/>
            <person name="Bluhm B."/>
            <person name="Cannon C."/>
            <person name="Castanera R."/>
            <person name="Culley D."/>
            <person name="Daum C."/>
            <person name="Ezra D."/>
            <person name="Gonzalez J."/>
            <person name="Henrissat B."/>
            <person name="Kuo A."/>
            <person name="Liang C."/>
            <person name="Lipzen A."/>
            <person name="Lutzoni F."/>
            <person name="Magnuson J."/>
            <person name="Mondo S."/>
            <person name="Nolan M."/>
            <person name="Ohm R."/>
            <person name="Pangilinan J."/>
            <person name="Park H.-J."/>
            <person name="Ramirez L."/>
            <person name="Alfaro M."/>
            <person name="Sun H."/>
            <person name="Tritt A."/>
            <person name="Yoshinaga Y."/>
            <person name="Zwiers L.-H."/>
            <person name="Turgeon B."/>
            <person name="Goodwin S."/>
            <person name="Spatafora J."/>
            <person name="Crous P."/>
            <person name="Grigoriev I."/>
        </authorList>
    </citation>
    <scope>NUCLEOTIDE SEQUENCE</scope>
    <source>
        <strain evidence="2">CBS 121739</strain>
    </source>
</reference>
<dbReference type="OrthoDB" id="194443at2759"/>
<proteinExistence type="predicted"/>
<gene>
    <name evidence="2" type="ORF">EJ05DRAFT_526434</name>
</gene>
<sequence length="314" mass="35423">MDPEFQRGTRFRYLTRGGTVGLIHGREKTECSVHLYLLAQVSTTFDQQFNGSYREVALNKLVFDTNEWQSATVENFVDWLYDRPGTLQQIDTDSLEAKLELYIFATHFEIPKLRFDALYFLYRTINQRYIIPEYSTIKVAYDRLPKDSPVRKLFADSFHLFFRPAHDNTERLAAELSRAPPEFFMDAALSDANRAGGSIFGLPGLCRYHDHKPDAEKAVLTACMASQRAITKLVTQQFIDNGSEENDDHGNVSGEGQNGNRAPVWGFPSASTEPRSDVGGDDNDGSWLEPTAPGLRVRNTPHDPMYGTSGEPVL</sequence>
<dbReference type="RefSeq" id="XP_033602145.1">
    <property type="nucleotide sequence ID" value="XM_033748866.1"/>
</dbReference>